<dbReference type="GO" id="GO:0005975">
    <property type="term" value="P:carbohydrate metabolic process"/>
    <property type="evidence" value="ECO:0007669"/>
    <property type="project" value="InterPro"/>
</dbReference>
<evidence type="ECO:0000256" key="6">
    <source>
        <dbReference type="RuleBase" id="RU004335"/>
    </source>
</evidence>
<dbReference type="InterPro" id="IPR044965">
    <property type="entry name" value="Glyco_hydro_17_plant"/>
</dbReference>
<dbReference type="Proteomes" id="UP000886885">
    <property type="component" value="Chromosome 9D"/>
</dbReference>
<comment type="catalytic activity">
    <reaction evidence="1">
        <text>Hydrolysis of (1-&gt;3)-beta-D-glucosidic linkages in (1-&gt;3)-beta-D-glucans.</text>
        <dbReference type="EC" id="3.2.1.39"/>
    </reaction>
</comment>
<keyword evidence="8" id="KW-1185">Reference proteome</keyword>
<proteinExistence type="inferred from homology"/>
<dbReference type="PANTHER" id="PTHR32227">
    <property type="entry name" value="GLUCAN ENDO-1,3-BETA-GLUCOSIDASE BG1-RELATED-RELATED"/>
    <property type="match status" value="1"/>
</dbReference>
<organism evidence="7 8">
    <name type="scientific">Populus tomentosa</name>
    <name type="common">Chinese white poplar</name>
    <dbReference type="NCBI Taxonomy" id="118781"/>
    <lineage>
        <taxon>Eukaryota</taxon>
        <taxon>Viridiplantae</taxon>
        <taxon>Streptophyta</taxon>
        <taxon>Embryophyta</taxon>
        <taxon>Tracheophyta</taxon>
        <taxon>Spermatophyta</taxon>
        <taxon>Magnoliopsida</taxon>
        <taxon>eudicotyledons</taxon>
        <taxon>Gunneridae</taxon>
        <taxon>Pentapetalae</taxon>
        <taxon>rosids</taxon>
        <taxon>fabids</taxon>
        <taxon>Malpighiales</taxon>
        <taxon>Salicaceae</taxon>
        <taxon>Saliceae</taxon>
        <taxon>Populus</taxon>
    </lineage>
</organism>
<evidence type="ECO:0000256" key="1">
    <source>
        <dbReference type="ARBA" id="ARBA00000382"/>
    </source>
</evidence>
<dbReference type="OrthoDB" id="941679at2759"/>
<gene>
    <name evidence="7" type="ORF">POTOM_034187</name>
</gene>
<evidence type="ECO:0000256" key="3">
    <source>
        <dbReference type="ARBA" id="ARBA00012780"/>
    </source>
</evidence>
<name>A0A8X7Z6G1_POPTO</name>
<dbReference type="AlphaFoldDB" id="A0A8X7Z6G1"/>
<evidence type="ECO:0000256" key="2">
    <source>
        <dbReference type="ARBA" id="ARBA00008773"/>
    </source>
</evidence>
<protein>
    <recommendedName>
        <fullName evidence="3">glucan endo-1,3-beta-D-glucosidase</fullName>
        <ecNumber evidence="3">3.2.1.39</ecNumber>
    </recommendedName>
</protein>
<dbReference type="Pfam" id="PF00332">
    <property type="entry name" value="Glyco_hydro_17"/>
    <property type="match status" value="2"/>
</dbReference>
<evidence type="ECO:0000256" key="4">
    <source>
        <dbReference type="ARBA" id="ARBA00022801"/>
    </source>
</evidence>
<dbReference type="GO" id="GO:0042973">
    <property type="term" value="F:glucan endo-1,3-beta-D-glucosidase activity"/>
    <property type="evidence" value="ECO:0007669"/>
    <property type="project" value="UniProtKB-EC"/>
</dbReference>
<comment type="similarity">
    <text evidence="2 6">Belongs to the glycosyl hydrolase 17 family.</text>
</comment>
<evidence type="ECO:0000313" key="7">
    <source>
        <dbReference type="EMBL" id="KAG6760998.1"/>
    </source>
</evidence>
<keyword evidence="4" id="KW-0378">Hydrolase</keyword>
<reference evidence="7" key="1">
    <citation type="journal article" date="2020" name="bioRxiv">
        <title>Hybrid origin of Populus tomentosa Carr. identified through genome sequencing and phylogenomic analysis.</title>
        <authorList>
            <person name="An X."/>
            <person name="Gao K."/>
            <person name="Chen Z."/>
            <person name="Li J."/>
            <person name="Yang X."/>
            <person name="Yang X."/>
            <person name="Zhou J."/>
            <person name="Guo T."/>
            <person name="Zhao T."/>
            <person name="Huang S."/>
            <person name="Miao D."/>
            <person name="Khan W.U."/>
            <person name="Rao P."/>
            <person name="Ye M."/>
            <person name="Lei B."/>
            <person name="Liao W."/>
            <person name="Wang J."/>
            <person name="Ji L."/>
            <person name="Li Y."/>
            <person name="Guo B."/>
            <person name="Mustafa N.S."/>
            <person name="Li S."/>
            <person name="Yun Q."/>
            <person name="Keller S.R."/>
            <person name="Mao J."/>
            <person name="Zhang R."/>
            <person name="Strauss S.H."/>
        </authorList>
    </citation>
    <scope>NUCLEOTIDE SEQUENCE</scope>
    <source>
        <strain evidence="7">GM15</strain>
        <tissue evidence="7">Leaf</tissue>
    </source>
</reference>
<sequence>MLQMHNPFRYIAVGNEVHPGDANARYVLPAMQNMHDAIVSANLQGQIKVSTAIDTTLLGISYPPSRGSFEVVVQDGQYGYQNLFDALLDALYAALEKAGATNLNIAVSESGWSSEGGNAATVGNAGTFYRNLINHVKQGTPRRSGRAIETYLFAMFDENLKAAGVEQHFGLFLPDRQPKYHLTFGRWKK</sequence>
<keyword evidence="5" id="KW-0326">Glycosidase</keyword>
<dbReference type="EMBL" id="JAAWWB010000018">
    <property type="protein sequence ID" value="KAG6760998.1"/>
    <property type="molecule type" value="Genomic_DNA"/>
</dbReference>
<evidence type="ECO:0000313" key="8">
    <source>
        <dbReference type="Proteomes" id="UP000886885"/>
    </source>
</evidence>
<accession>A0A8X7Z6G1</accession>
<dbReference type="InterPro" id="IPR000490">
    <property type="entry name" value="Glyco_hydro_17"/>
</dbReference>
<comment type="caution">
    <text evidence="7">The sequence shown here is derived from an EMBL/GenBank/DDBJ whole genome shotgun (WGS) entry which is preliminary data.</text>
</comment>
<evidence type="ECO:0000256" key="5">
    <source>
        <dbReference type="ARBA" id="ARBA00023295"/>
    </source>
</evidence>
<dbReference type="EC" id="3.2.1.39" evidence="3"/>